<feature type="region of interest" description="Disordered" evidence="2">
    <location>
        <begin position="1"/>
        <end position="76"/>
    </location>
</feature>
<sequence length="126" mass="13984">SHDSIKDEDEWKEFEQKEVDYSGLRVQAMPISEKEEDNEKREDPGDNWEEGGGGDGGIEESSGPWSKTAPVQAPPAAIIITETSDDQWCVYAAWSQVNHNEENTARPTRNLQCHTVPGPCSPLPSM</sequence>
<reference evidence="3 4" key="1">
    <citation type="submission" date="2019-01" db="EMBL/GenBank/DDBJ databases">
        <authorList>
            <person name="Alioto T."/>
            <person name="Alioto T."/>
        </authorList>
    </citation>
    <scope>NUCLEOTIDE SEQUENCE [LARGE SCALE GENOMIC DNA]</scope>
</reference>
<name>A0A485N6X9_LYNPA</name>
<comment type="similarity">
    <text evidence="1">Belongs to the CDV3 family.</text>
</comment>
<dbReference type="GO" id="GO:0005737">
    <property type="term" value="C:cytoplasm"/>
    <property type="evidence" value="ECO:0007669"/>
    <property type="project" value="TreeGrafter"/>
</dbReference>
<protein>
    <submittedName>
        <fullName evidence="3">Protein cdv3 isoform b</fullName>
    </submittedName>
</protein>
<feature type="non-terminal residue" evidence="3">
    <location>
        <position position="1"/>
    </location>
</feature>
<dbReference type="PANTHER" id="PTHR16284:SF13">
    <property type="entry name" value="PROTEIN CDV3 HOMOLOG"/>
    <property type="match status" value="1"/>
</dbReference>
<feature type="compositionally biased region" description="Acidic residues" evidence="2">
    <location>
        <begin position="1"/>
        <end position="12"/>
    </location>
</feature>
<evidence type="ECO:0000313" key="3">
    <source>
        <dbReference type="EMBL" id="VFV27656.1"/>
    </source>
</evidence>
<evidence type="ECO:0000256" key="2">
    <source>
        <dbReference type="SAM" id="MobiDB-lite"/>
    </source>
</evidence>
<dbReference type="PANTHER" id="PTHR16284">
    <property type="entry name" value="PROTEIN CDV3 HOMOLOG"/>
    <property type="match status" value="1"/>
</dbReference>
<feature type="compositionally biased region" description="Low complexity" evidence="2">
    <location>
        <begin position="59"/>
        <end position="76"/>
    </location>
</feature>
<evidence type="ECO:0000256" key="1">
    <source>
        <dbReference type="ARBA" id="ARBA00006062"/>
    </source>
</evidence>
<dbReference type="Proteomes" id="UP000386466">
    <property type="component" value="Unassembled WGS sequence"/>
</dbReference>
<dbReference type="InterPro" id="IPR026806">
    <property type="entry name" value="CDV3"/>
</dbReference>
<keyword evidence="4" id="KW-1185">Reference proteome</keyword>
<dbReference type="AlphaFoldDB" id="A0A485N6X9"/>
<dbReference type="EMBL" id="CAAGRJ010010198">
    <property type="protein sequence ID" value="VFV27656.1"/>
    <property type="molecule type" value="Genomic_DNA"/>
</dbReference>
<proteinExistence type="inferred from homology"/>
<evidence type="ECO:0000313" key="4">
    <source>
        <dbReference type="Proteomes" id="UP000386466"/>
    </source>
</evidence>
<gene>
    <name evidence="3" type="ORF">LYPA_23C016727</name>
</gene>
<dbReference type="Pfam" id="PF15359">
    <property type="entry name" value="CDV3"/>
    <property type="match status" value="1"/>
</dbReference>
<organism evidence="3 4">
    <name type="scientific">Lynx pardinus</name>
    <name type="common">Iberian lynx</name>
    <name type="synonym">Felis pardina</name>
    <dbReference type="NCBI Taxonomy" id="191816"/>
    <lineage>
        <taxon>Eukaryota</taxon>
        <taxon>Metazoa</taxon>
        <taxon>Chordata</taxon>
        <taxon>Craniata</taxon>
        <taxon>Vertebrata</taxon>
        <taxon>Euteleostomi</taxon>
        <taxon>Mammalia</taxon>
        <taxon>Eutheria</taxon>
        <taxon>Laurasiatheria</taxon>
        <taxon>Carnivora</taxon>
        <taxon>Feliformia</taxon>
        <taxon>Felidae</taxon>
        <taxon>Felinae</taxon>
        <taxon>Lynx</taxon>
    </lineage>
</organism>
<accession>A0A485N6X9</accession>